<proteinExistence type="predicted"/>
<dbReference type="InterPro" id="IPR029044">
    <property type="entry name" value="Nucleotide-diphossugar_trans"/>
</dbReference>
<name>A0A5D6VBR5_9BACT</name>
<evidence type="ECO:0000313" key="2">
    <source>
        <dbReference type="EMBL" id="TYZ13421.1"/>
    </source>
</evidence>
<dbReference type="PANTHER" id="PTHR22572">
    <property type="entry name" value="SUGAR-1-PHOSPHATE GUANYL TRANSFERASE"/>
    <property type="match status" value="1"/>
</dbReference>
<dbReference type="InterPro" id="IPR005835">
    <property type="entry name" value="NTP_transferase_dom"/>
</dbReference>
<organism evidence="2 3">
    <name type="scientific">Hymenobacter lutimineralis</name>
    <dbReference type="NCBI Taxonomy" id="2606448"/>
    <lineage>
        <taxon>Bacteria</taxon>
        <taxon>Pseudomonadati</taxon>
        <taxon>Bacteroidota</taxon>
        <taxon>Cytophagia</taxon>
        <taxon>Cytophagales</taxon>
        <taxon>Hymenobacteraceae</taxon>
        <taxon>Hymenobacter</taxon>
    </lineage>
</organism>
<dbReference type="Gene3D" id="3.90.550.10">
    <property type="entry name" value="Spore Coat Polysaccharide Biosynthesis Protein SpsA, Chain A"/>
    <property type="match status" value="1"/>
</dbReference>
<reference evidence="2 3" key="1">
    <citation type="submission" date="2019-08" db="EMBL/GenBank/DDBJ databases">
        <authorList>
            <person name="Seo M.-J."/>
        </authorList>
    </citation>
    <scope>NUCLEOTIDE SEQUENCE [LARGE SCALE GENOMIC DNA]</scope>
    <source>
        <strain evidence="2 3">KIGAM108</strain>
    </source>
</reference>
<keyword evidence="2" id="KW-0808">Transferase</keyword>
<evidence type="ECO:0000259" key="1">
    <source>
        <dbReference type="Pfam" id="PF00483"/>
    </source>
</evidence>
<dbReference type="Gene3D" id="2.160.10.10">
    <property type="entry name" value="Hexapeptide repeat proteins"/>
    <property type="match status" value="1"/>
</dbReference>
<dbReference type="Pfam" id="PF00483">
    <property type="entry name" value="NTP_transferase"/>
    <property type="match status" value="1"/>
</dbReference>
<dbReference type="EMBL" id="VTHL01000002">
    <property type="protein sequence ID" value="TYZ13421.1"/>
    <property type="molecule type" value="Genomic_DNA"/>
</dbReference>
<dbReference type="Proteomes" id="UP000322791">
    <property type="component" value="Unassembled WGS sequence"/>
</dbReference>
<feature type="domain" description="Nucleotidyl transferase" evidence="1">
    <location>
        <begin position="7"/>
        <end position="235"/>
    </location>
</feature>
<protein>
    <submittedName>
        <fullName evidence="2">NTP transferase domain-containing protein</fullName>
    </submittedName>
</protein>
<dbReference type="InterPro" id="IPR050486">
    <property type="entry name" value="Mannose-1P_guanyltransferase"/>
</dbReference>
<accession>A0A5D6VBR5</accession>
<dbReference type="AlphaFoldDB" id="A0A5D6VBR5"/>
<dbReference type="SUPFAM" id="SSF53448">
    <property type="entry name" value="Nucleotide-diphospho-sugar transferases"/>
    <property type="match status" value="1"/>
</dbReference>
<comment type="caution">
    <text evidence="2">The sequence shown here is derived from an EMBL/GenBank/DDBJ whole genome shotgun (WGS) entry which is preliminary data.</text>
</comment>
<sequence length="336" mass="36630">MKIIVPMAGMGKRMRPHTLTVPKPLIPIAGKPIVQRLVEDIAKVCGEPVDQVAFIVGRFGAEVEKSLLAIADSIGAKGTIHYQDEPLGTAHAILCAKEALTGPVVVAFADTLFKADFTLDSSVPGTIWVQRVDDPKPFGVVKLDEQGRITDFVEKPQEFVSDLAIIGIYYFQDGGYLREELQYLLDNDIKDKGEYQLTNALENMKNKGTTFVPGRVTEWLDCGNKDATVYTNQRYLEYLQERGEELISSSAQLHNSVVIPPVYIGEGVVVHNSVIGPHVSLGNQSTVRDSVVANSIVQQSATVQHANVTNSMLGNHATLTGTPADLSLGDYNNLRV</sequence>
<gene>
    <name evidence="2" type="ORF">FY528_03150</name>
</gene>
<dbReference type="RefSeq" id="WP_149069538.1">
    <property type="nucleotide sequence ID" value="NZ_VTHL01000002.1"/>
</dbReference>
<dbReference type="CDD" id="cd04181">
    <property type="entry name" value="NTP_transferase"/>
    <property type="match status" value="1"/>
</dbReference>
<evidence type="ECO:0000313" key="3">
    <source>
        <dbReference type="Proteomes" id="UP000322791"/>
    </source>
</evidence>
<keyword evidence="3" id="KW-1185">Reference proteome</keyword>
<dbReference type="GO" id="GO:0016740">
    <property type="term" value="F:transferase activity"/>
    <property type="evidence" value="ECO:0007669"/>
    <property type="project" value="UniProtKB-KW"/>
</dbReference>